<feature type="non-terminal residue" evidence="3">
    <location>
        <position position="1"/>
    </location>
</feature>
<dbReference type="InterPro" id="IPR016024">
    <property type="entry name" value="ARM-type_fold"/>
</dbReference>
<protein>
    <recommendedName>
        <fullName evidence="2">Rapamycin-insensitive companion of mTOR domain-containing protein</fullName>
    </recommendedName>
</protein>
<organism evidence="3 4">
    <name type="scientific">Mesorhabditis spiculigera</name>
    <dbReference type="NCBI Taxonomy" id="96644"/>
    <lineage>
        <taxon>Eukaryota</taxon>
        <taxon>Metazoa</taxon>
        <taxon>Ecdysozoa</taxon>
        <taxon>Nematoda</taxon>
        <taxon>Chromadorea</taxon>
        <taxon>Rhabditida</taxon>
        <taxon>Rhabditina</taxon>
        <taxon>Rhabditomorpha</taxon>
        <taxon>Rhabditoidea</taxon>
        <taxon>Rhabditidae</taxon>
        <taxon>Mesorhabditinae</taxon>
        <taxon>Mesorhabditis</taxon>
    </lineage>
</organism>
<dbReference type="InterPro" id="IPR028268">
    <property type="entry name" value="Pianissimo_fam"/>
</dbReference>
<sequence>MNERTGLDYIKAIIPCLDYTIDLKRSKARLVLQRALTATSEISRKWCTRFLLVLANIPEVDFSSWGVKLMLAQLGDASPKVVRHAIRIILQNAQNFGQALGLLRSPLLDTFGDAGILLKAALAGQESFCTNRQEMCTQIRFWLQSFSLRYAEMVEEEMRIALLGVRRNITGEFARPTSDRFERYGVRAQPHLFGELAGHDLGKELLQSEAVVEQLLEGLTDDTVLVVKASLLGLGHIGSRAPEILPLETVPLIVRLAEQSEVLSVRGTALYALCMIGGAKEGARSIARLGWESTRHKNVVNEVRFEEKTTAPRPTINYEPTTFRVERRPSLLYVDYSPCPSPSPSRPRSRSLASIDGTGPFFSKKRQSAPAFAIEAALEPRSLSPAGYLSPRGDRSLTIEKGIGPSREQHSKKGTISSVEPRRLSPPAVIYSRKASLSRRWRDCFSQPRRATTFLVELEPDGDCEPPLRQCIQVFKTVGHPVRYNLMTREQLFELGHFEAEAFGDDCVQKELELCFEDPPPTYSPLPFISLPVEVDLIARNIFNFNLEILDDTVEDRGAKSGYGRLRLDQVKGHDRLRCFYCSIPESKKPPFQPGPDSAALRLEVLQLIDFLEVKRVVPENKLLNLRKQHSWLFTWPCLYADVLEMLDQYRFKVRSRVFLQEIFYEAMKLLR</sequence>
<feature type="region of interest" description="Disordered" evidence="1">
    <location>
        <begin position="383"/>
        <end position="419"/>
    </location>
</feature>
<dbReference type="GO" id="GO:0038203">
    <property type="term" value="P:TORC2 signaling"/>
    <property type="evidence" value="ECO:0007669"/>
    <property type="project" value="TreeGrafter"/>
</dbReference>
<dbReference type="Gene3D" id="1.25.10.10">
    <property type="entry name" value="Leucine-rich Repeat Variant"/>
    <property type="match status" value="1"/>
</dbReference>
<evidence type="ECO:0000256" key="1">
    <source>
        <dbReference type="SAM" id="MobiDB-lite"/>
    </source>
</evidence>
<evidence type="ECO:0000313" key="4">
    <source>
        <dbReference type="Proteomes" id="UP001177023"/>
    </source>
</evidence>
<dbReference type="Pfam" id="PF14668">
    <property type="entry name" value="RICTOR_V"/>
    <property type="match status" value="1"/>
</dbReference>
<feature type="region of interest" description="Disordered" evidence="1">
    <location>
        <begin position="337"/>
        <end position="359"/>
    </location>
</feature>
<dbReference type="GO" id="GO:0051897">
    <property type="term" value="P:positive regulation of phosphatidylinositol 3-kinase/protein kinase B signal transduction"/>
    <property type="evidence" value="ECO:0007669"/>
    <property type="project" value="TreeGrafter"/>
</dbReference>
<dbReference type="PANTHER" id="PTHR13298:SF11">
    <property type="entry name" value="RAPAMYCIN-INSENSITIVE COMPANION OF MTOR"/>
    <property type="match status" value="1"/>
</dbReference>
<dbReference type="AlphaFoldDB" id="A0AA36FZ06"/>
<dbReference type="SMART" id="SM01310">
    <property type="entry name" value="RICTOR_V"/>
    <property type="match status" value="1"/>
</dbReference>
<evidence type="ECO:0000313" key="3">
    <source>
        <dbReference type="EMBL" id="CAJ0572352.1"/>
    </source>
</evidence>
<dbReference type="Pfam" id="PF14663">
    <property type="entry name" value="RasGEF_N_2"/>
    <property type="match status" value="1"/>
</dbReference>
<proteinExistence type="predicted"/>
<dbReference type="InterPro" id="IPR011989">
    <property type="entry name" value="ARM-like"/>
</dbReference>
<reference evidence="3" key="1">
    <citation type="submission" date="2023-06" db="EMBL/GenBank/DDBJ databases">
        <authorList>
            <person name="Delattre M."/>
        </authorList>
    </citation>
    <scope>NUCLEOTIDE SEQUENCE</scope>
    <source>
        <strain evidence="3">AF72</strain>
    </source>
</reference>
<dbReference type="PANTHER" id="PTHR13298">
    <property type="entry name" value="CYTOSOLIC REGULATOR PIANISSIMO"/>
    <property type="match status" value="1"/>
</dbReference>
<keyword evidence="4" id="KW-1185">Reference proteome</keyword>
<evidence type="ECO:0000259" key="2">
    <source>
        <dbReference type="SMART" id="SM01310"/>
    </source>
</evidence>
<dbReference type="InterPro" id="IPR029453">
    <property type="entry name" value="Rictor_IV"/>
</dbReference>
<dbReference type="GO" id="GO:0031932">
    <property type="term" value="C:TORC2 complex"/>
    <property type="evidence" value="ECO:0007669"/>
    <property type="project" value="InterPro"/>
</dbReference>
<dbReference type="InterPro" id="IPR029452">
    <property type="entry name" value="RICTOR_V"/>
</dbReference>
<dbReference type="Proteomes" id="UP001177023">
    <property type="component" value="Unassembled WGS sequence"/>
</dbReference>
<dbReference type="EMBL" id="CATQJA010002596">
    <property type="protein sequence ID" value="CAJ0572352.1"/>
    <property type="molecule type" value="Genomic_DNA"/>
</dbReference>
<dbReference type="SUPFAM" id="SSF48371">
    <property type="entry name" value="ARM repeat"/>
    <property type="match status" value="1"/>
</dbReference>
<name>A0AA36FZ06_9BILA</name>
<dbReference type="GO" id="GO:0043539">
    <property type="term" value="F:protein serine/threonine kinase activator activity"/>
    <property type="evidence" value="ECO:0007669"/>
    <property type="project" value="TreeGrafter"/>
</dbReference>
<gene>
    <name evidence="3" type="ORF">MSPICULIGERA_LOCUS10740</name>
</gene>
<accession>A0AA36FZ06</accession>
<comment type="caution">
    <text evidence="3">The sequence shown here is derived from an EMBL/GenBank/DDBJ whole genome shotgun (WGS) entry which is preliminary data.</text>
</comment>
<feature type="domain" description="Rapamycin-insensitive companion of mTOR" evidence="2">
    <location>
        <begin position="224"/>
        <end position="293"/>
    </location>
</feature>
<dbReference type="SMART" id="SM01303">
    <property type="entry name" value="RasGEF_N_2"/>
    <property type="match status" value="1"/>
</dbReference>